<accession>R7ZNW6</accession>
<reference evidence="1 2" key="1">
    <citation type="submission" date="2013-02" db="EMBL/GenBank/DDBJ databases">
        <title>A novel strain isolated from Lonar lake, Maharashtra, India.</title>
        <authorList>
            <person name="Singh A."/>
        </authorList>
    </citation>
    <scope>NUCLEOTIDE SEQUENCE [LARGE SCALE GENOMIC DNA]</scope>
    <source>
        <strain evidence="1 2">AK24</strain>
    </source>
</reference>
<keyword evidence="2" id="KW-1185">Reference proteome</keyword>
<dbReference type="Proteomes" id="UP000013909">
    <property type="component" value="Unassembled WGS sequence"/>
</dbReference>
<protein>
    <submittedName>
        <fullName evidence="1">Uncharacterized protein</fullName>
    </submittedName>
</protein>
<evidence type="ECO:0000313" key="1">
    <source>
        <dbReference type="EMBL" id="EON75748.1"/>
    </source>
</evidence>
<sequence length="56" mass="6373">MTFKKFHANHSSFVPSILSLKNSATSIIGNKNPSIHPKILIWYLIFRSLVIIDFSV</sequence>
<gene>
    <name evidence="1" type="ORF">ADIS_3780</name>
</gene>
<comment type="caution">
    <text evidence="1">The sequence shown here is derived from an EMBL/GenBank/DDBJ whole genome shotgun (WGS) entry which is preliminary data.</text>
</comment>
<dbReference type="EMBL" id="AQHR01000097">
    <property type="protein sequence ID" value="EON75748.1"/>
    <property type="molecule type" value="Genomic_DNA"/>
</dbReference>
<organism evidence="1 2">
    <name type="scientific">Lunatimonas lonarensis</name>
    <dbReference type="NCBI Taxonomy" id="1232681"/>
    <lineage>
        <taxon>Bacteria</taxon>
        <taxon>Pseudomonadati</taxon>
        <taxon>Bacteroidota</taxon>
        <taxon>Cytophagia</taxon>
        <taxon>Cytophagales</taxon>
        <taxon>Cyclobacteriaceae</taxon>
    </lineage>
</organism>
<proteinExistence type="predicted"/>
<name>R7ZNW6_9BACT</name>
<dbReference type="AlphaFoldDB" id="R7ZNW6"/>
<evidence type="ECO:0000313" key="2">
    <source>
        <dbReference type="Proteomes" id="UP000013909"/>
    </source>
</evidence>